<evidence type="ECO:0000313" key="3">
    <source>
        <dbReference type="Proteomes" id="UP000515917"/>
    </source>
</evidence>
<evidence type="ECO:0000313" key="2">
    <source>
        <dbReference type="EMBL" id="QBC45731.1"/>
    </source>
</evidence>
<keyword evidence="3" id="KW-1185">Reference proteome</keyword>
<evidence type="ECO:0000256" key="1">
    <source>
        <dbReference type="ARBA" id="ARBA00023002"/>
    </source>
</evidence>
<accession>A0A7G3GEB4</accession>
<dbReference type="Gene3D" id="3.60.130.10">
    <property type="entry name" value="Clavaminate synthase-like"/>
    <property type="match status" value="1"/>
</dbReference>
<gene>
    <name evidence="2" type="ORF">C1H71_12390</name>
</gene>
<sequence>MQQALQLENASIELAKMGGIQVVGVQLKAKQYAIEIFATLNNQQAEIAKKFSNGDIPSLVFEGMIDREKGKIPASLPDIEELQIDFHCHRLSSRSQILLHLVGHRAFAYDIDNEGKLLRYVANFKGGGHEILSNENLPDKIELSSHSGLTLGPHTEAPYNCSLHSLDGHSPAPSALILTARWNPKNEPTKVIPISPIIKKINPDEVLALTSTAFNFTRSDSFTVGKGIAGNNISILDIYENNSFSIRYNSYRFSASKFASTTEKLAFEKLNIEIANADIIEYSLQPSSALIINNDIALHCRDIIKDNRRLLLRIFGYSNRATPIILNKDPLLVQG</sequence>
<dbReference type="GO" id="GO:0016706">
    <property type="term" value="F:2-oxoglutarate-dependent dioxygenase activity"/>
    <property type="evidence" value="ECO:0007669"/>
    <property type="project" value="UniProtKB-ARBA"/>
</dbReference>
<proteinExistence type="predicted"/>
<organism evidence="2 3">
    <name type="scientific">Iodobacter fluviatilis</name>
    <dbReference type="NCBI Taxonomy" id="537"/>
    <lineage>
        <taxon>Bacteria</taxon>
        <taxon>Pseudomonadati</taxon>
        <taxon>Pseudomonadota</taxon>
        <taxon>Betaproteobacteria</taxon>
        <taxon>Neisseriales</taxon>
        <taxon>Chitinibacteraceae</taxon>
        <taxon>Iodobacter</taxon>
    </lineage>
</organism>
<dbReference type="AlphaFoldDB" id="A0A7G3GEB4"/>
<dbReference type="EMBL" id="CP025781">
    <property type="protein sequence ID" value="QBC45731.1"/>
    <property type="molecule type" value="Genomic_DNA"/>
</dbReference>
<dbReference type="KEGG" id="ifl:C1H71_12390"/>
<evidence type="ECO:0008006" key="4">
    <source>
        <dbReference type="Google" id="ProtNLM"/>
    </source>
</evidence>
<dbReference type="InterPro" id="IPR042098">
    <property type="entry name" value="TauD-like_sf"/>
</dbReference>
<keyword evidence="1" id="KW-0560">Oxidoreductase</keyword>
<dbReference type="SUPFAM" id="SSF51197">
    <property type="entry name" value="Clavaminate synthase-like"/>
    <property type="match status" value="1"/>
</dbReference>
<dbReference type="Proteomes" id="UP000515917">
    <property type="component" value="Chromosome"/>
</dbReference>
<name>A0A7G3GEB4_9NEIS</name>
<protein>
    <recommendedName>
        <fullName evidence="4">TauD/TfdA-like domain-containing protein</fullName>
    </recommendedName>
</protein>
<reference evidence="2 3" key="1">
    <citation type="submission" date="2018-01" db="EMBL/GenBank/DDBJ databases">
        <title>Genome sequence of Iodobacter sp. strain PCH194 isolated from Indian Trans-Himalaya.</title>
        <authorList>
            <person name="Kumar V."/>
            <person name="Thakur V."/>
            <person name="Kumar S."/>
            <person name="Singh D."/>
        </authorList>
    </citation>
    <scope>NUCLEOTIDE SEQUENCE [LARGE SCALE GENOMIC DNA]</scope>
    <source>
        <strain evidence="2 3">PCH194</strain>
    </source>
</reference>